<protein>
    <recommendedName>
        <fullName evidence="4">BTB domain-containing protein</fullName>
    </recommendedName>
</protein>
<dbReference type="AlphaFoldDB" id="A0A9Q0RHW3"/>
<organism evidence="2 3">
    <name type="scientific">Anaeramoeba ignava</name>
    <name type="common">Anaerobic marine amoeba</name>
    <dbReference type="NCBI Taxonomy" id="1746090"/>
    <lineage>
        <taxon>Eukaryota</taxon>
        <taxon>Metamonada</taxon>
        <taxon>Anaeramoebidae</taxon>
        <taxon>Anaeramoeba</taxon>
    </lineage>
</organism>
<dbReference type="EMBL" id="JAPDFW010000007">
    <property type="protein sequence ID" value="KAJ5080574.1"/>
    <property type="molecule type" value="Genomic_DNA"/>
</dbReference>
<dbReference type="Gene3D" id="3.30.710.10">
    <property type="entry name" value="Potassium Channel Kv1.1, Chain A"/>
    <property type="match status" value="1"/>
</dbReference>
<evidence type="ECO:0008006" key="4">
    <source>
        <dbReference type="Google" id="ProtNLM"/>
    </source>
</evidence>
<feature type="coiled-coil region" evidence="1">
    <location>
        <begin position="129"/>
        <end position="156"/>
    </location>
</feature>
<keyword evidence="1" id="KW-0175">Coiled coil</keyword>
<gene>
    <name evidence="2" type="ORF">M0811_13954</name>
</gene>
<evidence type="ECO:0000313" key="3">
    <source>
        <dbReference type="Proteomes" id="UP001149090"/>
    </source>
</evidence>
<reference evidence="2" key="1">
    <citation type="submission" date="2022-10" db="EMBL/GenBank/DDBJ databases">
        <title>Novel sulphate-reducing endosymbionts in the free-living metamonad Anaeramoeba.</title>
        <authorList>
            <person name="Jerlstrom-Hultqvist J."/>
            <person name="Cepicka I."/>
            <person name="Gallot-Lavallee L."/>
            <person name="Salas-Leiva D."/>
            <person name="Curtis B.A."/>
            <person name="Zahonova K."/>
            <person name="Pipaliya S."/>
            <person name="Dacks J."/>
            <person name="Roger A.J."/>
        </authorList>
    </citation>
    <scope>NUCLEOTIDE SEQUENCE</scope>
    <source>
        <strain evidence="2">BMAN</strain>
    </source>
</reference>
<dbReference type="InterPro" id="IPR011333">
    <property type="entry name" value="SKP1/BTB/POZ_sf"/>
</dbReference>
<sequence length="192" mass="23421">MRDLNIFELEKNRITQEMIDLFPKIYSFNEDLNNFLKSNEFTNIEIKSNDGSIIKVHKQILLIRFNNNPKILTKFINICRRKPKEIIQFALNFLYTGFIDFDKFIEKFNQKFIQKSQIYSDYKFFFSNEIEFEEQKKEQELILNEIENKNEKYEKILIYDLFKENGFDSKWIKEKEGIRGILKDFGKLYEQK</sequence>
<keyword evidence="3" id="KW-1185">Reference proteome</keyword>
<evidence type="ECO:0000313" key="2">
    <source>
        <dbReference type="EMBL" id="KAJ5080574.1"/>
    </source>
</evidence>
<dbReference type="SUPFAM" id="SSF54695">
    <property type="entry name" value="POZ domain"/>
    <property type="match status" value="1"/>
</dbReference>
<evidence type="ECO:0000256" key="1">
    <source>
        <dbReference type="SAM" id="Coils"/>
    </source>
</evidence>
<comment type="caution">
    <text evidence="2">The sequence shown here is derived from an EMBL/GenBank/DDBJ whole genome shotgun (WGS) entry which is preliminary data.</text>
</comment>
<name>A0A9Q0RHW3_ANAIG</name>
<proteinExistence type="predicted"/>
<dbReference type="Proteomes" id="UP001149090">
    <property type="component" value="Unassembled WGS sequence"/>
</dbReference>
<dbReference type="OrthoDB" id="20872at2759"/>
<accession>A0A9Q0RHW3</accession>